<evidence type="ECO:0000256" key="5">
    <source>
        <dbReference type="SAM" id="MobiDB-lite"/>
    </source>
</evidence>
<proteinExistence type="predicted"/>
<dbReference type="EMBL" id="CACVAT010000561">
    <property type="protein sequence ID" value="CAA6830088.1"/>
    <property type="molecule type" value="Genomic_DNA"/>
</dbReference>
<feature type="compositionally biased region" description="Basic and acidic residues" evidence="5">
    <location>
        <begin position="1"/>
        <end position="10"/>
    </location>
</feature>
<dbReference type="GO" id="GO:0046872">
    <property type="term" value="F:metal ion binding"/>
    <property type="evidence" value="ECO:0007669"/>
    <property type="project" value="UniProtKB-KW"/>
</dbReference>
<gene>
    <name evidence="7" type="ORF">HELGO_WM23886</name>
</gene>
<feature type="domain" description="4Fe-4S ferredoxin-type" evidence="6">
    <location>
        <begin position="345"/>
        <end position="374"/>
    </location>
</feature>
<evidence type="ECO:0000259" key="6">
    <source>
        <dbReference type="PROSITE" id="PS51379"/>
    </source>
</evidence>
<evidence type="ECO:0000256" key="3">
    <source>
        <dbReference type="ARBA" id="ARBA00023004"/>
    </source>
</evidence>
<dbReference type="PROSITE" id="PS51379">
    <property type="entry name" value="4FE4S_FER_2"/>
    <property type="match status" value="3"/>
</dbReference>
<keyword evidence="4" id="KW-0411">Iron-sulfur</keyword>
<evidence type="ECO:0000256" key="1">
    <source>
        <dbReference type="ARBA" id="ARBA00022485"/>
    </source>
</evidence>
<keyword evidence="1" id="KW-0004">4Fe-4S</keyword>
<dbReference type="InterPro" id="IPR050572">
    <property type="entry name" value="Fe-S_Ferredoxin"/>
</dbReference>
<evidence type="ECO:0000313" key="7">
    <source>
        <dbReference type="EMBL" id="CAA6830088.1"/>
    </source>
</evidence>
<sequence>MSDEKHDKDPGNNPGTNEGFMSRWSRRKQAVTESETEVQSAEAELVDTESEAEAIETEPEVIELTDADMPDIETLDENSDYSGFMSPKVSEELRKLALRKMFKGTVFHHRDGLDDYDDDFTKFAKLGDTITSDMKHMAAVEARRQLEAATKSNPPQEEPRMPTPRELALANLQEYTAEPTGQVEYRSGGKVLVIGGENALLAATQMQPPLKPEVLLTEHSELAEGKSFVTLQGEREITLDGWLGSFELELSDNMGNSEILTADAVLDMSSDALMTQQIKAPGYYHADADSLDEALEEMADLEGTFAKPRYFDYNPDICAHGSSGLGGCTNCLDACPTEAIISIGEKIEVEAHLCQGGGTCATVCPTGAIRYNYPAPGYHVDQLRRMLKSWRDADGGDVTVLLHSSENTPDIEALPEHILPFPLEELASAGADIWSATLSFGAKQILLLDGDDTPPVSRQHLRHQISVLSTQLAGLGYPDDVVRLIPALPDDTQEWADIFAVQDDTPLMPYFPPATQSGMNDKRQQWVFALDHLYKHSIKAEEQIPLPAGSPFGRIKVDQDACTLCMACTTVCPASALSGGTDSPQLRMFPANCVQCGLCDTGCPEKAITLEPLFIANREVRNRTQLLHEEAAFHCISCGKAFASQSIISTMLSKLQGHPMFQSERAQKRLKMCEDCRVVDAVQDDEAMGQPSLGSLGTDIGKSI</sequence>
<keyword evidence="3" id="KW-0408">Iron</keyword>
<dbReference type="InterPro" id="IPR017900">
    <property type="entry name" value="4Fe4S_Fe_S_CS"/>
</dbReference>
<dbReference type="AlphaFoldDB" id="A0A6S6UE05"/>
<feature type="compositionally biased region" description="Acidic residues" evidence="5">
    <location>
        <begin position="44"/>
        <end position="60"/>
    </location>
</feature>
<dbReference type="PANTHER" id="PTHR43687">
    <property type="entry name" value="ADENYLYLSULFATE REDUCTASE, BETA SUBUNIT"/>
    <property type="match status" value="1"/>
</dbReference>
<keyword evidence="2" id="KW-0479">Metal-binding</keyword>
<accession>A0A6S6UE05</accession>
<evidence type="ECO:0000256" key="4">
    <source>
        <dbReference type="ARBA" id="ARBA00023014"/>
    </source>
</evidence>
<dbReference type="PROSITE" id="PS00198">
    <property type="entry name" value="4FE4S_FER_1"/>
    <property type="match status" value="2"/>
</dbReference>
<dbReference type="SUPFAM" id="SSF54862">
    <property type="entry name" value="4Fe-4S ferredoxins"/>
    <property type="match status" value="1"/>
</dbReference>
<evidence type="ECO:0000256" key="2">
    <source>
        <dbReference type="ARBA" id="ARBA00022723"/>
    </source>
</evidence>
<organism evidence="7">
    <name type="scientific">uncultured Thiotrichaceae bacterium</name>
    <dbReference type="NCBI Taxonomy" id="298394"/>
    <lineage>
        <taxon>Bacteria</taxon>
        <taxon>Pseudomonadati</taxon>
        <taxon>Pseudomonadota</taxon>
        <taxon>Gammaproteobacteria</taxon>
        <taxon>Thiotrichales</taxon>
        <taxon>Thiotrichaceae</taxon>
        <taxon>environmental samples</taxon>
    </lineage>
</organism>
<feature type="domain" description="4Fe-4S ferredoxin-type" evidence="6">
    <location>
        <begin position="584"/>
        <end position="613"/>
    </location>
</feature>
<name>A0A6S6UE05_9GAMM</name>
<dbReference type="Pfam" id="PF11748">
    <property type="entry name" value="DUF3306"/>
    <property type="match status" value="1"/>
</dbReference>
<feature type="region of interest" description="Disordered" evidence="5">
    <location>
        <begin position="1"/>
        <end position="60"/>
    </location>
</feature>
<reference evidence="7" key="1">
    <citation type="submission" date="2020-01" db="EMBL/GenBank/DDBJ databases">
        <authorList>
            <person name="Meier V. D."/>
            <person name="Meier V D."/>
        </authorList>
    </citation>
    <scope>NUCLEOTIDE SEQUENCE</scope>
    <source>
        <strain evidence="7">HLG_WM_MAG_09</strain>
    </source>
</reference>
<dbReference type="InterPro" id="IPR017896">
    <property type="entry name" value="4Fe4S_Fe-S-bd"/>
</dbReference>
<dbReference type="PANTHER" id="PTHR43687:SF4">
    <property type="entry name" value="BLR5484 PROTEIN"/>
    <property type="match status" value="1"/>
</dbReference>
<feature type="domain" description="4Fe-4S ferredoxin-type" evidence="6">
    <location>
        <begin position="553"/>
        <end position="582"/>
    </location>
</feature>
<dbReference type="InterPro" id="IPR021735">
    <property type="entry name" value="DUF3306"/>
</dbReference>
<dbReference type="Pfam" id="PF12837">
    <property type="entry name" value="Fer4_6"/>
    <property type="match status" value="1"/>
</dbReference>
<dbReference type="Pfam" id="PF00037">
    <property type="entry name" value="Fer4"/>
    <property type="match status" value="1"/>
</dbReference>
<dbReference type="Gene3D" id="3.30.70.20">
    <property type="match status" value="2"/>
</dbReference>
<protein>
    <submittedName>
        <fullName evidence="7">Iron-sulfur cluster-binding protein</fullName>
    </submittedName>
</protein>
<dbReference type="GO" id="GO:0051539">
    <property type="term" value="F:4 iron, 4 sulfur cluster binding"/>
    <property type="evidence" value="ECO:0007669"/>
    <property type="project" value="UniProtKB-KW"/>
</dbReference>